<keyword evidence="3" id="KW-1185">Reference proteome</keyword>
<evidence type="ECO:0000256" key="1">
    <source>
        <dbReference type="PIRSR" id="PIRSR613078-2"/>
    </source>
</evidence>
<dbReference type="Proteomes" id="UP000678679">
    <property type="component" value="Chromosome 1"/>
</dbReference>
<reference evidence="2 3" key="1">
    <citation type="submission" date="2021-05" db="EMBL/GenBank/DDBJ databases">
        <title>Comparative genomic studies on the polysaccharide-degrading batcterial strains of the Flammeovirga genus.</title>
        <authorList>
            <person name="Zewei F."/>
            <person name="Zheng Z."/>
            <person name="Yu L."/>
            <person name="Ruyue G."/>
            <person name="Yanhong M."/>
            <person name="Yuanyuan C."/>
            <person name="Jingyan G."/>
            <person name="Wenjun H."/>
        </authorList>
    </citation>
    <scope>NUCLEOTIDE SEQUENCE [LARGE SCALE GENOMIC DNA]</scope>
    <source>
        <strain evidence="2 3">NBRC:100898</strain>
    </source>
</reference>
<proteinExistence type="predicted"/>
<dbReference type="KEGG" id="fya:KMW28_08020"/>
<evidence type="ECO:0000313" key="2">
    <source>
        <dbReference type="EMBL" id="QWG03521.1"/>
    </source>
</evidence>
<dbReference type="SUPFAM" id="SSF53254">
    <property type="entry name" value="Phosphoglycerate mutase-like"/>
    <property type="match status" value="1"/>
</dbReference>
<sequence length="163" mass="18949">MKKLILMRHAKSSWNNPSQTDFDRPLNDRGIRDLEKISETVMKQNIVPDLIISSPALRTKITAEKMASVFDVSIEYNKHLYHAFDTEVLDEIKQFDDALECIMLVIHNPGITDVRNYFLEEMIANVPTSGCIAIEFEEATSWNDLKEGKELYFEYPKLYFPKK</sequence>
<dbReference type="Pfam" id="PF00300">
    <property type="entry name" value="His_Phos_1"/>
    <property type="match status" value="1"/>
</dbReference>
<dbReference type="InterPro" id="IPR029033">
    <property type="entry name" value="His_PPase_superfam"/>
</dbReference>
<dbReference type="EMBL" id="CP076132">
    <property type="protein sequence ID" value="QWG03521.1"/>
    <property type="molecule type" value="Genomic_DNA"/>
</dbReference>
<name>A0AAX1NAP7_9BACT</name>
<organism evidence="2 3">
    <name type="scientific">Flammeovirga yaeyamensis</name>
    <dbReference type="NCBI Taxonomy" id="367791"/>
    <lineage>
        <taxon>Bacteria</taxon>
        <taxon>Pseudomonadati</taxon>
        <taxon>Bacteroidota</taxon>
        <taxon>Cytophagia</taxon>
        <taxon>Cytophagales</taxon>
        <taxon>Flammeovirgaceae</taxon>
        <taxon>Flammeovirga</taxon>
    </lineage>
</organism>
<dbReference type="AlphaFoldDB" id="A0AAX1NAP7"/>
<accession>A0AAX1NAP7</accession>
<dbReference type="PANTHER" id="PTHR47623:SF1">
    <property type="entry name" value="OS09G0287300 PROTEIN"/>
    <property type="match status" value="1"/>
</dbReference>
<dbReference type="InterPro" id="IPR013078">
    <property type="entry name" value="His_Pase_superF_clade-1"/>
</dbReference>
<dbReference type="SMART" id="SM00855">
    <property type="entry name" value="PGAM"/>
    <property type="match status" value="1"/>
</dbReference>
<evidence type="ECO:0000313" key="3">
    <source>
        <dbReference type="Proteomes" id="UP000678679"/>
    </source>
</evidence>
<dbReference type="CDD" id="cd07067">
    <property type="entry name" value="HP_PGM_like"/>
    <property type="match status" value="1"/>
</dbReference>
<feature type="binding site" evidence="1">
    <location>
        <begin position="8"/>
        <end position="15"/>
    </location>
    <ligand>
        <name>substrate</name>
    </ligand>
</feature>
<protein>
    <submittedName>
        <fullName evidence="2">Histidine phosphatase family protein</fullName>
    </submittedName>
</protein>
<dbReference type="PANTHER" id="PTHR47623">
    <property type="entry name" value="OS09G0287300 PROTEIN"/>
    <property type="match status" value="1"/>
</dbReference>
<gene>
    <name evidence="2" type="ORF">KMW28_08020</name>
</gene>
<dbReference type="RefSeq" id="WP_169664665.1">
    <property type="nucleotide sequence ID" value="NZ_CP076132.1"/>
</dbReference>
<feature type="binding site" evidence="1">
    <location>
        <position position="58"/>
    </location>
    <ligand>
        <name>substrate</name>
    </ligand>
</feature>
<dbReference type="Gene3D" id="3.40.50.1240">
    <property type="entry name" value="Phosphoglycerate mutase-like"/>
    <property type="match status" value="1"/>
</dbReference>